<evidence type="ECO:0000259" key="1">
    <source>
        <dbReference type="Pfam" id="PF18701"/>
    </source>
</evidence>
<dbReference type="Gene3D" id="3.30.420.10">
    <property type="entry name" value="Ribonuclease H-like superfamily/Ribonuclease H"/>
    <property type="match status" value="1"/>
</dbReference>
<dbReference type="Pfam" id="PF18701">
    <property type="entry name" value="DUF5641"/>
    <property type="match status" value="1"/>
</dbReference>
<dbReference type="PANTHER" id="PTHR47331">
    <property type="entry name" value="PHD-TYPE DOMAIN-CONTAINING PROTEIN"/>
    <property type="match status" value="1"/>
</dbReference>
<dbReference type="InterPro" id="IPR036397">
    <property type="entry name" value="RNaseH_sf"/>
</dbReference>
<organism evidence="2 3">
    <name type="scientific">Loxostege sticticalis</name>
    <name type="common">Beet webworm moth</name>
    <dbReference type="NCBI Taxonomy" id="481309"/>
    <lineage>
        <taxon>Eukaryota</taxon>
        <taxon>Metazoa</taxon>
        <taxon>Ecdysozoa</taxon>
        <taxon>Arthropoda</taxon>
        <taxon>Hexapoda</taxon>
        <taxon>Insecta</taxon>
        <taxon>Pterygota</taxon>
        <taxon>Neoptera</taxon>
        <taxon>Endopterygota</taxon>
        <taxon>Lepidoptera</taxon>
        <taxon>Glossata</taxon>
        <taxon>Ditrysia</taxon>
        <taxon>Pyraloidea</taxon>
        <taxon>Crambidae</taxon>
        <taxon>Pyraustinae</taxon>
        <taxon>Loxostege</taxon>
    </lineage>
</organism>
<evidence type="ECO:0000313" key="3">
    <source>
        <dbReference type="Proteomes" id="UP001549920"/>
    </source>
</evidence>
<gene>
    <name evidence="2" type="ORF">ABMA27_005017</name>
</gene>
<dbReference type="EMBL" id="JBEUOH010000017">
    <property type="protein sequence ID" value="KAL0871262.1"/>
    <property type="molecule type" value="Genomic_DNA"/>
</dbReference>
<proteinExistence type="predicted"/>
<name>A0ABR3HLH2_LOXSC</name>
<protein>
    <recommendedName>
        <fullName evidence="1">DUF5641 domain-containing protein</fullName>
    </recommendedName>
</protein>
<accession>A0ABR3HLH2</accession>
<keyword evidence="3" id="KW-1185">Reference proteome</keyword>
<reference evidence="2 3" key="1">
    <citation type="submission" date="2024-06" db="EMBL/GenBank/DDBJ databases">
        <title>A chromosome-level genome assembly of beet webworm, Loxostege sticticalis.</title>
        <authorList>
            <person name="Zhang Y."/>
        </authorList>
    </citation>
    <scope>NUCLEOTIDE SEQUENCE [LARGE SCALE GENOMIC DNA]</scope>
    <source>
        <strain evidence="2">AQ026</strain>
        <tissue evidence="2">Whole body</tissue>
    </source>
</reference>
<dbReference type="InterPro" id="IPR040676">
    <property type="entry name" value="DUF5641"/>
</dbReference>
<comment type="caution">
    <text evidence="2">The sequence shown here is derived from an EMBL/GenBank/DDBJ whole genome shotgun (WGS) entry which is preliminary data.</text>
</comment>
<evidence type="ECO:0000313" key="2">
    <source>
        <dbReference type="EMBL" id="KAL0871262.1"/>
    </source>
</evidence>
<dbReference type="Proteomes" id="UP001549920">
    <property type="component" value="Unassembled WGS sequence"/>
</dbReference>
<feature type="domain" description="DUF5641" evidence="1">
    <location>
        <begin position="89"/>
        <end position="175"/>
    </location>
</feature>
<sequence>MSGVWERLVRTVKTALHAMLRDRAPKEELLHTALLESEAIINSRPLTSLPVDPDCPEALTPFHFILGTSSPFHPVPLDVDDGDLLSRSDWRKSQRLADMFWSRWVKEYLPTLLPRGSSAKFQRSVAVGDLVLIVDPALPRGTWPRGRISRVFPGRDGNIRVAEVSTTGGTVEYMISRNYRTSGSPCIWRCARNGRQRGGAISILFDSRCRHRSAVADFVPAALVVGA</sequence>